<evidence type="ECO:0000259" key="1">
    <source>
        <dbReference type="Pfam" id="PF10908"/>
    </source>
</evidence>
<protein>
    <recommendedName>
        <fullName evidence="1">Tlde1 domain-containing protein</fullName>
    </recommendedName>
</protein>
<dbReference type="Proteomes" id="UP000019146">
    <property type="component" value="Chromosome 1"/>
</dbReference>
<dbReference type="AlphaFoldDB" id="A0A0P0R4U7"/>
<organism evidence="2 3">
    <name type="scientific">Paraburkholderia caribensis MBA4</name>
    <dbReference type="NCBI Taxonomy" id="1323664"/>
    <lineage>
        <taxon>Bacteria</taxon>
        <taxon>Pseudomonadati</taxon>
        <taxon>Pseudomonadota</taxon>
        <taxon>Betaproteobacteria</taxon>
        <taxon>Burkholderiales</taxon>
        <taxon>Burkholderiaceae</taxon>
        <taxon>Paraburkholderia</taxon>
    </lineage>
</organism>
<evidence type="ECO:0000313" key="2">
    <source>
        <dbReference type="EMBL" id="ALL62881.1"/>
    </source>
</evidence>
<gene>
    <name evidence="2" type="ORF">K788_0005937</name>
</gene>
<name>A0A0P0R4U7_9BURK</name>
<accession>A0A0P0R4U7</accession>
<dbReference type="InterPro" id="IPR021225">
    <property type="entry name" value="Tlde1_dom"/>
</dbReference>
<evidence type="ECO:0000313" key="3">
    <source>
        <dbReference type="Proteomes" id="UP000019146"/>
    </source>
</evidence>
<dbReference type="KEGG" id="bcai:K788_0005937"/>
<reference evidence="2 3" key="1">
    <citation type="journal article" date="2014" name="Genome Announc.">
        <title>Draft Genome Sequence of the Haloacid-Degrading Burkholderia caribensis Strain MBA4.</title>
        <authorList>
            <person name="Pan Y."/>
            <person name="Kong K.F."/>
            <person name="Tsang J.S."/>
        </authorList>
    </citation>
    <scope>NUCLEOTIDE SEQUENCE [LARGE SCALE GENOMIC DNA]</scope>
    <source>
        <strain evidence="2 3">MBA4</strain>
    </source>
</reference>
<proteinExistence type="predicted"/>
<sequence>MLRGSPAVHRNRPGFFRASLLWRRFFLGLHMPAECYFSLNNRSISMLTCKGFVNVSAFSGRTAYANNPADTGILKAGPLPTGLYYIVDRQSGGHIGWLYDFIKDKWSGVDHSTWFALHRNDGVIDDWTYVNGVKRGQFRLHPNGRDGLSEGCTTVHDQPQFDRLRAFLLPQPPQTVPGTAVQYYGTVLMQ</sequence>
<dbReference type="Pfam" id="PF10908">
    <property type="entry name" value="Tlde1_dom"/>
    <property type="match status" value="1"/>
</dbReference>
<dbReference type="EMBL" id="CP012746">
    <property type="protein sequence ID" value="ALL62881.1"/>
    <property type="molecule type" value="Genomic_DNA"/>
</dbReference>
<feature type="domain" description="Tlde1" evidence="1">
    <location>
        <begin position="55"/>
        <end position="178"/>
    </location>
</feature>